<dbReference type="GO" id="GO:0004674">
    <property type="term" value="F:protein serine/threonine kinase activity"/>
    <property type="evidence" value="ECO:0007669"/>
    <property type="project" value="UniProtKB-KW"/>
</dbReference>
<dbReference type="EMBL" id="JAUEPN010000004">
    <property type="protein sequence ID" value="KAK3296459.1"/>
    <property type="molecule type" value="Genomic_DNA"/>
</dbReference>
<keyword evidence="8" id="KW-0547">Nucleotide-binding</keyword>
<feature type="compositionally biased region" description="Polar residues" evidence="15">
    <location>
        <begin position="76"/>
        <end position="88"/>
    </location>
</feature>
<dbReference type="SMART" id="SM00220">
    <property type="entry name" value="S_TKc"/>
    <property type="match status" value="1"/>
</dbReference>
<comment type="catalytic activity">
    <reaction evidence="13">
        <text>L-threonyl-[protein] + ATP = O-phospho-L-threonyl-[protein] + ADP + H(+)</text>
        <dbReference type="Rhea" id="RHEA:46608"/>
        <dbReference type="Rhea" id="RHEA-COMP:11060"/>
        <dbReference type="Rhea" id="RHEA-COMP:11605"/>
        <dbReference type="ChEBI" id="CHEBI:15378"/>
        <dbReference type="ChEBI" id="CHEBI:30013"/>
        <dbReference type="ChEBI" id="CHEBI:30616"/>
        <dbReference type="ChEBI" id="CHEBI:61977"/>
        <dbReference type="ChEBI" id="CHEBI:456216"/>
        <dbReference type="EC" id="2.7.11.1"/>
    </reaction>
</comment>
<feature type="region of interest" description="Disordered" evidence="15">
    <location>
        <begin position="497"/>
        <end position="520"/>
    </location>
</feature>
<dbReference type="InterPro" id="IPR011009">
    <property type="entry name" value="Kinase-like_dom_sf"/>
</dbReference>
<evidence type="ECO:0000313" key="18">
    <source>
        <dbReference type="Proteomes" id="UP001278766"/>
    </source>
</evidence>
<evidence type="ECO:0000256" key="9">
    <source>
        <dbReference type="ARBA" id="ARBA00022777"/>
    </source>
</evidence>
<comment type="function">
    <text evidence="1">Component of the EKC/KEOPS complex that is required for the formation of a threonylcarbamoyl group on adenosine at position 37 (t(6)A37) in tRNAs that read codons beginning with adenine. The complex is probably involved in the transfer of the threonylcarbamoyl moiety of threonylcarbamoyl-AMP (TC-AMP) to the N6 group of A37. BUD32 has ATPase activity in the context of the EKC/KEOPS complex and likely plays a supporting role to the catalytic subunit KAE1. The EKC/KEOPS complex also promotes both telomere uncapping and telomere elongation. The complex is required for efficient recruitment of transcriptional coactivators.</text>
</comment>
<dbReference type="PROSITE" id="PS50011">
    <property type="entry name" value="PROTEIN_KINASE_DOM"/>
    <property type="match status" value="1"/>
</dbReference>
<comment type="catalytic activity">
    <reaction evidence="14">
        <text>L-seryl-[protein] + ATP = O-phospho-L-seryl-[protein] + ADP + H(+)</text>
        <dbReference type="Rhea" id="RHEA:17989"/>
        <dbReference type="Rhea" id="RHEA-COMP:9863"/>
        <dbReference type="Rhea" id="RHEA-COMP:11604"/>
        <dbReference type="ChEBI" id="CHEBI:15378"/>
        <dbReference type="ChEBI" id="CHEBI:29999"/>
        <dbReference type="ChEBI" id="CHEBI:30616"/>
        <dbReference type="ChEBI" id="CHEBI:83421"/>
        <dbReference type="ChEBI" id="CHEBI:456216"/>
        <dbReference type="EC" id="2.7.11.1"/>
    </reaction>
</comment>
<evidence type="ECO:0000256" key="10">
    <source>
        <dbReference type="ARBA" id="ARBA00022840"/>
    </source>
</evidence>
<evidence type="ECO:0000256" key="4">
    <source>
        <dbReference type="ARBA" id="ARBA00013948"/>
    </source>
</evidence>
<evidence type="ECO:0000313" key="17">
    <source>
        <dbReference type="EMBL" id="KAK3296459.1"/>
    </source>
</evidence>
<dbReference type="InterPro" id="IPR000719">
    <property type="entry name" value="Prot_kinase_dom"/>
</dbReference>
<dbReference type="PANTHER" id="PTHR45646">
    <property type="entry name" value="SERINE/THREONINE-PROTEIN KINASE DOA-RELATED"/>
    <property type="match status" value="1"/>
</dbReference>
<reference evidence="17" key="2">
    <citation type="submission" date="2023-06" db="EMBL/GenBank/DDBJ databases">
        <authorList>
            <consortium name="Lawrence Berkeley National Laboratory"/>
            <person name="Haridas S."/>
            <person name="Hensen N."/>
            <person name="Bonometti L."/>
            <person name="Westerberg I."/>
            <person name="Brannstrom I.O."/>
            <person name="Guillou S."/>
            <person name="Cros-Aarteil S."/>
            <person name="Calhoun S."/>
            <person name="Kuo A."/>
            <person name="Mondo S."/>
            <person name="Pangilinan J."/>
            <person name="Riley R."/>
            <person name="Labutti K."/>
            <person name="Andreopoulos B."/>
            <person name="Lipzen A."/>
            <person name="Chen C."/>
            <person name="Yanf M."/>
            <person name="Daum C."/>
            <person name="Ng V."/>
            <person name="Clum A."/>
            <person name="Steindorff A."/>
            <person name="Ohm R."/>
            <person name="Martin F."/>
            <person name="Silar P."/>
            <person name="Natvig D."/>
            <person name="Lalanne C."/>
            <person name="Gautier V."/>
            <person name="Ament-Velasquez S.L."/>
            <person name="Kruys A."/>
            <person name="Hutchinson M.I."/>
            <person name="Powell A.J."/>
            <person name="Barry K."/>
            <person name="Miller A.N."/>
            <person name="Grigoriev I.V."/>
            <person name="Debuchy R."/>
            <person name="Gladieux P."/>
            <person name="Thoren M.H."/>
            <person name="Johannesson H."/>
        </authorList>
    </citation>
    <scope>NUCLEOTIDE SEQUENCE</scope>
    <source>
        <strain evidence="17">CBS 168.71</strain>
    </source>
</reference>
<dbReference type="EC" id="2.7.11.1" evidence="3"/>
<comment type="caution">
    <text evidence="17">The sequence shown here is derived from an EMBL/GenBank/DDBJ whole genome shotgun (WGS) entry which is preliminary data.</text>
</comment>
<feature type="domain" description="Protein kinase" evidence="16">
    <location>
        <begin position="136"/>
        <end position="559"/>
    </location>
</feature>
<keyword evidence="9 17" id="KW-0418">Kinase</keyword>
<dbReference type="GO" id="GO:0005524">
    <property type="term" value="F:ATP binding"/>
    <property type="evidence" value="ECO:0007669"/>
    <property type="project" value="UniProtKB-KW"/>
</dbReference>
<dbReference type="Proteomes" id="UP001278766">
    <property type="component" value="Unassembled WGS sequence"/>
</dbReference>
<feature type="region of interest" description="Disordered" evidence="15">
    <location>
        <begin position="1"/>
        <end position="92"/>
    </location>
</feature>
<keyword evidence="18" id="KW-1185">Reference proteome</keyword>
<dbReference type="AlphaFoldDB" id="A0AAE0HHJ8"/>
<dbReference type="GO" id="GO:0043484">
    <property type="term" value="P:regulation of RNA splicing"/>
    <property type="evidence" value="ECO:0007669"/>
    <property type="project" value="TreeGrafter"/>
</dbReference>
<proteinExistence type="predicted"/>
<evidence type="ECO:0000256" key="15">
    <source>
        <dbReference type="SAM" id="MobiDB-lite"/>
    </source>
</evidence>
<feature type="compositionally biased region" description="Basic and acidic residues" evidence="15">
    <location>
        <begin position="504"/>
        <end position="517"/>
    </location>
</feature>
<evidence type="ECO:0000256" key="1">
    <source>
        <dbReference type="ARBA" id="ARBA00003747"/>
    </source>
</evidence>
<keyword evidence="6" id="KW-0723">Serine/threonine-protein kinase</keyword>
<dbReference type="GO" id="GO:0005634">
    <property type="term" value="C:nucleus"/>
    <property type="evidence" value="ECO:0007669"/>
    <property type="project" value="TreeGrafter"/>
</dbReference>
<protein>
    <recommendedName>
        <fullName evidence="5">EKC/KEOPS complex subunit BUD32</fullName>
        <ecNumber evidence="3">2.7.11.1</ecNumber>
    </recommendedName>
    <alternativeName>
        <fullName evidence="11 12">Atypical Serine/threonine protein kinase BUD32</fullName>
    </alternativeName>
    <alternativeName>
        <fullName evidence="4">EKC/KEOPS complex subunit bud32</fullName>
    </alternativeName>
</protein>
<feature type="compositionally biased region" description="Low complexity" evidence="15">
    <location>
        <begin position="28"/>
        <end position="42"/>
    </location>
</feature>
<dbReference type="PANTHER" id="PTHR45646:SF11">
    <property type="entry name" value="SERINE_THREONINE-PROTEIN KINASE DOA"/>
    <property type="match status" value="1"/>
</dbReference>
<evidence type="ECO:0000256" key="2">
    <source>
        <dbReference type="ARBA" id="ARBA00011534"/>
    </source>
</evidence>
<dbReference type="Gene3D" id="3.30.200.20">
    <property type="entry name" value="Phosphorylase Kinase, domain 1"/>
    <property type="match status" value="1"/>
</dbReference>
<sequence length="634" mass="70624">MDSRTTTNITSKSDPVSSPADNTIVANSTTKSGTTTSSTSKSDLASGTADKSLTDRTQDSGSHGSTSKPALASGTADKSLTNRTQDPGSHNYVPDPYLDKLLGFCDWGNTEYADYYRHGGFHPVDLGDVLGEDGRFRVVHKLGYGGQGTVWLCRDNVSKKWRAVKIMAAHSSTADCSHMKALELFDGASPDELEANGIQLPLEHFWIEGPNGRHLCFVLPWLGPEILDVPRYYCHVPELVKDVCFRLVMALKFIHSRGLCHGDFRPANVLFRLVDGVDEWEEEAILKLLGEPVLVPVERIIGPGVPRYLVQPAEIKYTAGVCSSKIAVIDFGVSYSASQPQADGTGIPMAYASPELLFNRHDALGFHSDVWALGVTLLQVRVGMQPFDQHDEEDPLEVLECMERTVGPIQEPYRSIWRGMDGKFVNSRDENGEPLDDDSWKDESLMATVSTEDEERYRRTIFRECGSSNMLHYCMRMPNPMSLIKEEAAEITNKAAADPGRMPGWEDRKKSTPDSRPKGVQHVIPKEEVDQLFDLLLKIFRWQTAERATLDEIANHEWFGGRNWSQGHVERPREEAHDSGAIRTVWESWTFCRGWMALGLRTGASRVMAFLFWGLGEIGKTISAVVIAMRGRDA</sequence>
<evidence type="ECO:0000256" key="13">
    <source>
        <dbReference type="ARBA" id="ARBA00047899"/>
    </source>
</evidence>
<organism evidence="17 18">
    <name type="scientific">Chaetomium fimeti</name>
    <dbReference type="NCBI Taxonomy" id="1854472"/>
    <lineage>
        <taxon>Eukaryota</taxon>
        <taxon>Fungi</taxon>
        <taxon>Dikarya</taxon>
        <taxon>Ascomycota</taxon>
        <taxon>Pezizomycotina</taxon>
        <taxon>Sordariomycetes</taxon>
        <taxon>Sordariomycetidae</taxon>
        <taxon>Sordariales</taxon>
        <taxon>Chaetomiaceae</taxon>
        <taxon>Chaetomium</taxon>
    </lineage>
</organism>
<keyword evidence="7" id="KW-0808">Transferase</keyword>
<evidence type="ECO:0000256" key="3">
    <source>
        <dbReference type="ARBA" id="ARBA00012513"/>
    </source>
</evidence>
<evidence type="ECO:0000259" key="16">
    <source>
        <dbReference type="PROSITE" id="PS50011"/>
    </source>
</evidence>
<feature type="compositionally biased region" description="Polar residues" evidence="15">
    <location>
        <begin position="1"/>
        <end position="27"/>
    </location>
</feature>
<evidence type="ECO:0000256" key="5">
    <source>
        <dbReference type="ARBA" id="ARBA00019973"/>
    </source>
</evidence>
<reference evidence="17" key="1">
    <citation type="journal article" date="2023" name="Mol. Phylogenet. Evol.">
        <title>Genome-scale phylogeny and comparative genomics of the fungal order Sordariales.</title>
        <authorList>
            <person name="Hensen N."/>
            <person name="Bonometti L."/>
            <person name="Westerberg I."/>
            <person name="Brannstrom I.O."/>
            <person name="Guillou S."/>
            <person name="Cros-Aarteil S."/>
            <person name="Calhoun S."/>
            <person name="Haridas S."/>
            <person name="Kuo A."/>
            <person name="Mondo S."/>
            <person name="Pangilinan J."/>
            <person name="Riley R."/>
            <person name="LaButti K."/>
            <person name="Andreopoulos B."/>
            <person name="Lipzen A."/>
            <person name="Chen C."/>
            <person name="Yan M."/>
            <person name="Daum C."/>
            <person name="Ng V."/>
            <person name="Clum A."/>
            <person name="Steindorff A."/>
            <person name="Ohm R.A."/>
            <person name="Martin F."/>
            <person name="Silar P."/>
            <person name="Natvig D.O."/>
            <person name="Lalanne C."/>
            <person name="Gautier V."/>
            <person name="Ament-Velasquez S.L."/>
            <person name="Kruys A."/>
            <person name="Hutchinson M.I."/>
            <person name="Powell A.J."/>
            <person name="Barry K."/>
            <person name="Miller A.N."/>
            <person name="Grigoriev I.V."/>
            <person name="Debuchy R."/>
            <person name="Gladieux P."/>
            <person name="Hiltunen Thoren M."/>
            <person name="Johannesson H."/>
        </authorList>
    </citation>
    <scope>NUCLEOTIDE SEQUENCE</scope>
    <source>
        <strain evidence="17">CBS 168.71</strain>
    </source>
</reference>
<dbReference type="InterPro" id="IPR008266">
    <property type="entry name" value="Tyr_kinase_AS"/>
</dbReference>
<dbReference type="InterPro" id="IPR051175">
    <property type="entry name" value="CLK_kinases"/>
</dbReference>
<evidence type="ECO:0000256" key="14">
    <source>
        <dbReference type="ARBA" id="ARBA00048679"/>
    </source>
</evidence>
<name>A0AAE0HHJ8_9PEZI</name>
<evidence type="ECO:0000256" key="8">
    <source>
        <dbReference type="ARBA" id="ARBA00022741"/>
    </source>
</evidence>
<evidence type="ECO:0000256" key="11">
    <source>
        <dbReference type="ARBA" id="ARBA00030980"/>
    </source>
</evidence>
<dbReference type="Gene3D" id="1.10.510.10">
    <property type="entry name" value="Transferase(Phosphotransferase) domain 1"/>
    <property type="match status" value="1"/>
</dbReference>
<gene>
    <name evidence="17" type="ORF">B0H64DRAFT_360790</name>
</gene>
<comment type="subunit">
    <text evidence="2">Component of the EKC/KEOPS complex composed of at least BUD32, CGI121, GON7, KAE1 and PCC1; the whole complex dimerizes.</text>
</comment>
<evidence type="ECO:0000256" key="12">
    <source>
        <dbReference type="ARBA" id="ARBA00033194"/>
    </source>
</evidence>
<dbReference type="RefSeq" id="XP_062659973.1">
    <property type="nucleotide sequence ID" value="XM_062801717.1"/>
</dbReference>
<evidence type="ECO:0000256" key="6">
    <source>
        <dbReference type="ARBA" id="ARBA00022527"/>
    </source>
</evidence>
<keyword evidence="10" id="KW-0067">ATP-binding</keyword>
<dbReference type="PROSITE" id="PS00109">
    <property type="entry name" value="PROTEIN_KINASE_TYR"/>
    <property type="match status" value="1"/>
</dbReference>
<dbReference type="GeneID" id="87838665"/>
<accession>A0AAE0HHJ8</accession>
<dbReference type="Pfam" id="PF00069">
    <property type="entry name" value="Pkinase"/>
    <property type="match status" value="1"/>
</dbReference>
<dbReference type="SUPFAM" id="SSF56112">
    <property type="entry name" value="Protein kinase-like (PK-like)"/>
    <property type="match status" value="1"/>
</dbReference>
<evidence type="ECO:0000256" key="7">
    <source>
        <dbReference type="ARBA" id="ARBA00022679"/>
    </source>
</evidence>
<feature type="compositionally biased region" description="Polar residues" evidence="15">
    <location>
        <begin position="59"/>
        <end position="68"/>
    </location>
</feature>